<keyword evidence="2" id="KW-1185">Reference proteome</keyword>
<sequence>MSSSNIVCECENGMSGCAKTLSQRDPTSGPSVGSIFTLHGICTVRRSLVLRNLKIVIEKDASIILKTVMNGTFDFIAQTIRRAFLWLTEGLGFRSGWAQIFTVSDNSFSVCLCCVLALFHHLGNNCS</sequence>
<gene>
    <name evidence="1" type="ORF">R5R35_002527</name>
</gene>
<comment type="caution">
    <text evidence="1">The sequence shown here is derived from an EMBL/GenBank/DDBJ whole genome shotgun (WGS) entry which is preliminary data.</text>
</comment>
<accession>A0AAN9ZAA6</accession>
<name>A0AAN9ZAA6_9ORTH</name>
<protein>
    <submittedName>
        <fullName evidence="1">Uncharacterized protein</fullName>
    </submittedName>
</protein>
<dbReference type="AlphaFoldDB" id="A0AAN9ZAA6"/>
<evidence type="ECO:0000313" key="2">
    <source>
        <dbReference type="Proteomes" id="UP001378592"/>
    </source>
</evidence>
<proteinExistence type="predicted"/>
<reference evidence="1 2" key="1">
    <citation type="submission" date="2024-03" db="EMBL/GenBank/DDBJ databases">
        <title>The genome assembly and annotation of the cricket Gryllus longicercus Weissman &amp; Gray.</title>
        <authorList>
            <person name="Szrajer S."/>
            <person name="Gray D."/>
            <person name="Ylla G."/>
        </authorList>
    </citation>
    <scope>NUCLEOTIDE SEQUENCE [LARGE SCALE GENOMIC DNA]</scope>
    <source>
        <strain evidence="1">DAG 2021-001</strain>
        <tissue evidence="1">Whole body minus gut</tissue>
    </source>
</reference>
<evidence type="ECO:0000313" key="1">
    <source>
        <dbReference type="EMBL" id="KAK7868722.1"/>
    </source>
</evidence>
<dbReference type="Proteomes" id="UP001378592">
    <property type="component" value="Unassembled WGS sequence"/>
</dbReference>
<organism evidence="1 2">
    <name type="scientific">Gryllus longicercus</name>
    <dbReference type="NCBI Taxonomy" id="2509291"/>
    <lineage>
        <taxon>Eukaryota</taxon>
        <taxon>Metazoa</taxon>
        <taxon>Ecdysozoa</taxon>
        <taxon>Arthropoda</taxon>
        <taxon>Hexapoda</taxon>
        <taxon>Insecta</taxon>
        <taxon>Pterygota</taxon>
        <taxon>Neoptera</taxon>
        <taxon>Polyneoptera</taxon>
        <taxon>Orthoptera</taxon>
        <taxon>Ensifera</taxon>
        <taxon>Gryllidea</taxon>
        <taxon>Grylloidea</taxon>
        <taxon>Gryllidae</taxon>
        <taxon>Gryllinae</taxon>
        <taxon>Gryllus</taxon>
    </lineage>
</organism>
<dbReference type="EMBL" id="JAZDUA010000087">
    <property type="protein sequence ID" value="KAK7868722.1"/>
    <property type="molecule type" value="Genomic_DNA"/>
</dbReference>